<keyword evidence="3" id="KW-0472">Membrane</keyword>
<dbReference type="Gene3D" id="2.60.40.10">
    <property type="entry name" value="Immunoglobulins"/>
    <property type="match status" value="1"/>
</dbReference>
<evidence type="ECO:0000256" key="4">
    <source>
        <dbReference type="SAM" id="SignalP"/>
    </source>
</evidence>
<dbReference type="Proteomes" id="UP000527355">
    <property type="component" value="Unassembled WGS sequence"/>
</dbReference>
<dbReference type="EMBL" id="JABWUV010000017">
    <property type="protein sequence ID" value="KAF6295200.1"/>
    <property type="molecule type" value="Genomic_DNA"/>
</dbReference>
<comment type="caution">
    <text evidence="6">The sequence shown here is derived from an EMBL/GenBank/DDBJ whole genome shotgun (WGS) entry which is preliminary data.</text>
</comment>
<dbReference type="VEuPathDB" id="HostDB:CUNH17orf99"/>
<dbReference type="SUPFAM" id="SSF48726">
    <property type="entry name" value="Immunoglobulin"/>
    <property type="match status" value="1"/>
</dbReference>
<keyword evidence="7" id="KW-1185">Reference proteome</keyword>
<keyword evidence="1 4" id="KW-0732">Signal</keyword>
<reference evidence="6 7" key="1">
    <citation type="journal article" date="2020" name="Nature">
        <title>Six reference-quality genomes reveal evolution of bat adaptations.</title>
        <authorList>
            <person name="Jebb D."/>
            <person name="Huang Z."/>
            <person name="Pippel M."/>
            <person name="Hughes G.M."/>
            <person name="Lavrichenko K."/>
            <person name="Devanna P."/>
            <person name="Winkler S."/>
            <person name="Jermiin L.S."/>
            <person name="Skirmuntt E.C."/>
            <person name="Katzourakis A."/>
            <person name="Burkitt-Gray L."/>
            <person name="Ray D.A."/>
            <person name="Sullivan K.A.M."/>
            <person name="Roscito J.G."/>
            <person name="Kirilenko B.M."/>
            <person name="Davalos L.M."/>
            <person name="Corthals A.P."/>
            <person name="Power M.L."/>
            <person name="Jones G."/>
            <person name="Ransome R.D."/>
            <person name="Dechmann D.K.N."/>
            <person name="Locatelli A.G."/>
            <person name="Puechmaille S.J."/>
            <person name="Fedrigo O."/>
            <person name="Jarvis E.D."/>
            <person name="Hiller M."/>
            <person name="Vernes S.C."/>
            <person name="Myers E.W."/>
            <person name="Teeling E.C."/>
        </authorList>
    </citation>
    <scope>NUCLEOTIDE SEQUENCE [LARGE SCALE GENOMIC DNA]</scope>
    <source>
        <strain evidence="6">MMyoMyo1</strain>
        <tissue evidence="6">Flight muscle</tissue>
    </source>
</reference>
<feature type="chain" id="PRO_5029888970" description="Ig-like domain-containing protein" evidence="4">
    <location>
        <begin position="19"/>
        <end position="260"/>
    </location>
</feature>
<gene>
    <name evidence="6" type="ORF">mMyoMyo1_001727</name>
</gene>
<proteinExistence type="predicted"/>
<dbReference type="InterPro" id="IPR007110">
    <property type="entry name" value="Ig-like_dom"/>
</dbReference>
<protein>
    <recommendedName>
        <fullName evidence="5">Ig-like domain-containing protein</fullName>
    </recommendedName>
</protein>
<feature type="domain" description="Ig-like" evidence="5">
    <location>
        <begin position="27"/>
        <end position="115"/>
    </location>
</feature>
<organism evidence="6 7">
    <name type="scientific">Myotis myotis</name>
    <name type="common">Greater mouse-eared bat</name>
    <name type="synonym">Vespertilio myotis</name>
    <dbReference type="NCBI Taxonomy" id="51298"/>
    <lineage>
        <taxon>Eukaryota</taxon>
        <taxon>Metazoa</taxon>
        <taxon>Chordata</taxon>
        <taxon>Craniata</taxon>
        <taxon>Vertebrata</taxon>
        <taxon>Euteleostomi</taxon>
        <taxon>Mammalia</taxon>
        <taxon>Eutheria</taxon>
        <taxon>Laurasiatheria</taxon>
        <taxon>Chiroptera</taxon>
        <taxon>Yangochiroptera</taxon>
        <taxon>Vespertilionidae</taxon>
        <taxon>Myotis</taxon>
    </lineage>
</organism>
<dbReference type="PROSITE" id="PS50835">
    <property type="entry name" value="IG_LIKE"/>
    <property type="match status" value="1"/>
</dbReference>
<name>A0A7J7T3P5_MYOMY</name>
<dbReference type="InterPro" id="IPR040878">
    <property type="entry name" value="IL-40-like_Ig"/>
</dbReference>
<evidence type="ECO:0000256" key="1">
    <source>
        <dbReference type="ARBA" id="ARBA00022729"/>
    </source>
</evidence>
<feature type="signal peptide" evidence="4">
    <location>
        <begin position="1"/>
        <end position="18"/>
    </location>
</feature>
<evidence type="ECO:0000256" key="2">
    <source>
        <dbReference type="ARBA" id="ARBA00023180"/>
    </source>
</evidence>
<dbReference type="InterPro" id="IPR013783">
    <property type="entry name" value="Ig-like_fold"/>
</dbReference>
<keyword evidence="2" id="KW-0325">Glycoprotein</keyword>
<evidence type="ECO:0000259" key="5">
    <source>
        <dbReference type="PROSITE" id="PS50835"/>
    </source>
</evidence>
<accession>A0A7J7T3P5</accession>
<keyword evidence="3" id="KW-0812">Transmembrane</keyword>
<dbReference type="Pfam" id="PF17736">
    <property type="entry name" value="Ig_C17orf99"/>
    <property type="match status" value="2"/>
</dbReference>
<evidence type="ECO:0000313" key="6">
    <source>
        <dbReference type="EMBL" id="KAF6295200.1"/>
    </source>
</evidence>
<evidence type="ECO:0000313" key="7">
    <source>
        <dbReference type="Proteomes" id="UP000527355"/>
    </source>
</evidence>
<dbReference type="CDD" id="cd00096">
    <property type="entry name" value="Ig"/>
    <property type="match status" value="1"/>
</dbReference>
<sequence>MRLPLLFGLAALATSSFSTEPETALTPEVSIAYQVLEVFPQGRRVVVTCHSQMPPPVTYSLWGSRDIEVSKKMVSTHDPVSFHINVTLKSRPDLLTYTCQASTSWGLRQASTTLQMYWELWAKPVSQLQTGLTLLDRGAGPRLEMSCQAASGSPPITYSLVGKDGHVHMRQTPPYGQPANFSVPLTQTPAWLQCQAQNGVGVQSSPLTLVPPEAAMPTLALPASLPGQLPKAATFVLAASLTSIAAITSGMLGWTARSRL</sequence>
<feature type="transmembrane region" description="Helical" evidence="3">
    <location>
        <begin position="232"/>
        <end position="254"/>
    </location>
</feature>
<dbReference type="InterPro" id="IPR036179">
    <property type="entry name" value="Ig-like_dom_sf"/>
</dbReference>
<dbReference type="AlphaFoldDB" id="A0A7J7T3P5"/>
<keyword evidence="3" id="KW-1133">Transmembrane helix</keyword>
<evidence type="ECO:0000256" key="3">
    <source>
        <dbReference type="SAM" id="Phobius"/>
    </source>
</evidence>